<name>A0A8A2VDU3_9EURY</name>
<dbReference type="EMBL" id="CP071462">
    <property type="protein sequence ID" value="QSW98880.1"/>
    <property type="molecule type" value="Genomic_DNA"/>
</dbReference>
<keyword evidence="2" id="KW-1185">Reference proteome</keyword>
<dbReference type="GeneID" id="63188848"/>
<dbReference type="RefSeq" id="WP_207288488.1">
    <property type="nucleotide sequence ID" value="NZ_CP071462.1"/>
</dbReference>
<evidence type="ECO:0000313" key="1">
    <source>
        <dbReference type="EMBL" id="QSW98880.1"/>
    </source>
</evidence>
<gene>
    <name evidence="1" type="ORF">J0X25_16045</name>
</gene>
<dbReference type="Proteomes" id="UP000663203">
    <property type="component" value="Chromosome"/>
</dbReference>
<sequence length="84" mass="10299">MPRRECNRERDRESVVDPTDRCVLERNYDYAQKNVRLLSMWYECEPKRMLELLAKYDIELSRNDERQFGTYYRSVQQHANSFGE</sequence>
<evidence type="ECO:0000313" key="2">
    <source>
        <dbReference type="Proteomes" id="UP000663203"/>
    </source>
</evidence>
<proteinExistence type="predicted"/>
<dbReference type="KEGG" id="hakz:J0X25_16045"/>
<organism evidence="1 2">
    <name type="scientific">Haloterrigena alkaliphila</name>
    <dbReference type="NCBI Taxonomy" id="2816475"/>
    <lineage>
        <taxon>Archaea</taxon>
        <taxon>Methanobacteriati</taxon>
        <taxon>Methanobacteriota</taxon>
        <taxon>Stenosarchaea group</taxon>
        <taxon>Halobacteria</taxon>
        <taxon>Halobacteriales</taxon>
        <taxon>Natrialbaceae</taxon>
        <taxon>Haloterrigena</taxon>
    </lineage>
</organism>
<dbReference type="AlphaFoldDB" id="A0A8A2VDU3"/>
<accession>A0A8A2VDU3</accession>
<protein>
    <submittedName>
        <fullName evidence="1">Uncharacterized protein</fullName>
    </submittedName>
</protein>
<reference evidence="1 2" key="1">
    <citation type="submission" date="2021-03" db="EMBL/GenBank/DDBJ databases">
        <title>Haloterrigena longa sp. nov. and Haloterrigena limicola sp. nov., extremely halophilic archaea isolated from a salt lake.</title>
        <authorList>
            <person name="Henglin C."/>
        </authorList>
    </citation>
    <scope>NUCLEOTIDE SEQUENCE [LARGE SCALE GENOMIC DNA]</scope>
    <source>
        <strain evidence="1 2">KZCA68</strain>
    </source>
</reference>